<evidence type="ECO:0000256" key="3">
    <source>
        <dbReference type="ARBA" id="ARBA00022692"/>
    </source>
</evidence>
<organism evidence="7 8">
    <name type="scientific">Polypterus senegalus</name>
    <name type="common">Senegal bichir</name>
    <dbReference type="NCBI Taxonomy" id="55291"/>
    <lineage>
        <taxon>Eukaryota</taxon>
        <taxon>Metazoa</taxon>
        <taxon>Chordata</taxon>
        <taxon>Craniata</taxon>
        <taxon>Vertebrata</taxon>
        <taxon>Euteleostomi</taxon>
        <taxon>Actinopterygii</taxon>
        <taxon>Polypteriformes</taxon>
        <taxon>Polypteridae</taxon>
        <taxon>Polypterus</taxon>
    </lineage>
</organism>
<feature type="transmembrane region" description="Helical" evidence="6">
    <location>
        <begin position="88"/>
        <end position="112"/>
    </location>
</feature>
<dbReference type="PANTHER" id="PTHR19282">
    <property type="entry name" value="TETRASPANIN"/>
    <property type="match status" value="1"/>
</dbReference>
<feature type="non-terminal residue" evidence="7">
    <location>
        <position position="236"/>
    </location>
</feature>
<comment type="caution">
    <text evidence="7">The sequence shown here is derived from an EMBL/GenBank/DDBJ whole genome shotgun (WGS) entry which is preliminary data.</text>
</comment>
<feature type="transmembrane region" description="Helical" evidence="6">
    <location>
        <begin position="20"/>
        <end position="41"/>
    </location>
</feature>
<evidence type="ECO:0000313" key="7">
    <source>
        <dbReference type="EMBL" id="MBN3294766.1"/>
    </source>
</evidence>
<dbReference type="InterPro" id="IPR018503">
    <property type="entry name" value="Tetraspanin_CS"/>
</dbReference>
<accession>A0ABS2Z6V8</accession>
<dbReference type="Gene3D" id="1.10.1450.10">
    <property type="entry name" value="Tetraspanin"/>
    <property type="match status" value="1"/>
</dbReference>
<dbReference type="PROSITE" id="PS00421">
    <property type="entry name" value="TM4_1"/>
    <property type="match status" value="1"/>
</dbReference>
<feature type="transmembrane region" description="Helical" evidence="6">
    <location>
        <begin position="203"/>
        <end position="226"/>
    </location>
</feature>
<sequence length="236" mass="26447">MSRMLVSLRCMVCVKYLMFLFNLIFWLGGCGLFGVGAWLAITQAPFATLSSSFPSLSAANLFLVLGAVTMVIGFIGCLGAVKEHRCLLMMFFVILLIIFIAEIALGIMLYAFKDKFDQFAMEDLKNGMKHYGKKEEVGLSVAWDQVQTGFKCCGVSNKSDWISDNMTSVPHSCCNRDTDQCQHWEEGCYNKVQAWLMSNITSVLIFVGCIGIVQVLALAFSLFMYCQIRKAEKFME</sequence>
<gene>
    <name evidence="7" type="primary">Tspan4</name>
    <name evidence="7" type="ORF">GTO92_0019438</name>
</gene>
<name>A0ABS2Z6V8_POLSE</name>
<evidence type="ECO:0000256" key="1">
    <source>
        <dbReference type="ARBA" id="ARBA00004141"/>
    </source>
</evidence>
<proteinExistence type="inferred from homology"/>
<dbReference type="EMBL" id="JAAWVN010027889">
    <property type="protein sequence ID" value="MBN3294766.1"/>
    <property type="molecule type" value="Genomic_DNA"/>
</dbReference>
<keyword evidence="5 6" id="KW-0472">Membrane</keyword>
<dbReference type="InterPro" id="IPR018499">
    <property type="entry name" value="Tetraspanin/Peripherin"/>
</dbReference>
<dbReference type="InterPro" id="IPR008952">
    <property type="entry name" value="Tetraspanin_EC2_sf"/>
</dbReference>
<reference evidence="7" key="1">
    <citation type="journal article" date="2021" name="Cell">
        <title>Tracing the genetic footprints of vertebrate landing in non-teleost ray-finned fishes.</title>
        <authorList>
            <person name="Bi X."/>
            <person name="Wang K."/>
            <person name="Yang L."/>
            <person name="Pan H."/>
            <person name="Jiang H."/>
            <person name="Wei Q."/>
            <person name="Fang M."/>
            <person name="Yu H."/>
            <person name="Zhu C."/>
            <person name="Cai Y."/>
            <person name="He Y."/>
            <person name="Gan X."/>
            <person name="Zeng H."/>
            <person name="Yu D."/>
            <person name="Zhu Y."/>
            <person name="Jiang H."/>
            <person name="Qiu Q."/>
            <person name="Yang H."/>
            <person name="Zhang Y.E."/>
            <person name="Wang W."/>
            <person name="Zhu M."/>
            <person name="He S."/>
            <person name="Zhang G."/>
        </authorList>
    </citation>
    <scope>NUCLEOTIDE SEQUENCE</scope>
    <source>
        <strain evidence="7">Bchr_001</strain>
    </source>
</reference>
<comment type="similarity">
    <text evidence="2 6">Belongs to the tetraspanin (TM4SF) family.</text>
</comment>
<dbReference type="PROSITE" id="PS51257">
    <property type="entry name" value="PROKAR_LIPOPROTEIN"/>
    <property type="match status" value="1"/>
</dbReference>
<evidence type="ECO:0000313" key="8">
    <source>
        <dbReference type="Proteomes" id="UP001166052"/>
    </source>
</evidence>
<evidence type="ECO:0000256" key="5">
    <source>
        <dbReference type="ARBA" id="ARBA00023136"/>
    </source>
</evidence>
<evidence type="ECO:0000256" key="4">
    <source>
        <dbReference type="ARBA" id="ARBA00022989"/>
    </source>
</evidence>
<keyword evidence="4 6" id="KW-1133">Transmembrane helix</keyword>
<dbReference type="Proteomes" id="UP001166052">
    <property type="component" value="Unassembled WGS sequence"/>
</dbReference>
<evidence type="ECO:0000256" key="6">
    <source>
        <dbReference type="RuleBase" id="RU361218"/>
    </source>
</evidence>
<dbReference type="Pfam" id="PF00335">
    <property type="entry name" value="Tetraspanin"/>
    <property type="match status" value="1"/>
</dbReference>
<dbReference type="SUPFAM" id="SSF48652">
    <property type="entry name" value="Tetraspanin"/>
    <property type="match status" value="1"/>
</dbReference>
<dbReference type="PIRSF" id="PIRSF002419">
    <property type="entry name" value="Tetraspanin"/>
    <property type="match status" value="1"/>
</dbReference>
<evidence type="ECO:0000256" key="2">
    <source>
        <dbReference type="ARBA" id="ARBA00006840"/>
    </source>
</evidence>
<protein>
    <recommendedName>
        <fullName evidence="6">Tetraspanin</fullName>
    </recommendedName>
</protein>
<keyword evidence="8" id="KW-1185">Reference proteome</keyword>
<keyword evidence="3 6" id="KW-0812">Transmembrane</keyword>
<dbReference type="InterPro" id="IPR000301">
    <property type="entry name" value="Tetraspanin_animals"/>
</dbReference>
<feature type="non-terminal residue" evidence="7">
    <location>
        <position position="1"/>
    </location>
</feature>
<dbReference type="PANTHER" id="PTHR19282:SF377">
    <property type="entry name" value="TETRASPANIN"/>
    <property type="match status" value="1"/>
</dbReference>
<feature type="transmembrane region" description="Helical" evidence="6">
    <location>
        <begin position="61"/>
        <end position="81"/>
    </location>
</feature>
<dbReference type="PRINTS" id="PR00259">
    <property type="entry name" value="TMFOUR"/>
</dbReference>
<comment type="subcellular location">
    <subcellularLocation>
        <location evidence="1 6">Membrane</location>
        <topology evidence="1 6">Multi-pass membrane protein</topology>
    </subcellularLocation>
</comment>